<name>A0ABW8U9G8_9GAMM</name>
<feature type="domain" description="NTP pyrophosphohydrolase MazG-like" evidence="2">
    <location>
        <begin position="168"/>
        <end position="239"/>
    </location>
</feature>
<dbReference type="InterPro" id="IPR011551">
    <property type="entry name" value="NTP_PyrPHydrolase_MazG"/>
</dbReference>
<dbReference type="InterPro" id="IPR048011">
    <property type="entry name" value="NTP-PPase_MazG-like_C"/>
</dbReference>
<dbReference type="PANTHER" id="PTHR30522:SF0">
    <property type="entry name" value="NUCLEOSIDE TRIPHOSPHATE PYROPHOSPHOHYDROLASE"/>
    <property type="match status" value="1"/>
</dbReference>
<dbReference type="NCBIfam" id="NF007113">
    <property type="entry name" value="PRK09562.1"/>
    <property type="match status" value="1"/>
</dbReference>
<keyword evidence="3" id="KW-0378">Hydrolase</keyword>
<accession>A0ABW8U9G8</accession>
<feature type="domain" description="NTP pyrophosphohydrolase MazG-like" evidence="2">
    <location>
        <begin position="27"/>
        <end position="105"/>
    </location>
</feature>
<evidence type="ECO:0000313" key="3">
    <source>
        <dbReference type="EMBL" id="MFL1732719.1"/>
    </source>
</evidence>
<dbReference type="RefSeq" id="WP_407069269.1">
    <property type="nucleotide sequence ID" value="NZ_JBJJXE010000010.1"/>
</dbReference>
<dbReference type="NCBIfam" id="TIGR00444">
    <property type="entry name" value="mazG"/>
    <property type="match status" value="1"/>
</dbReference>
<comment type="caution">
    <text evidence="3">The sequence shown here is derived from an EMBL/GenBank/DDBJ whole genome shotgun (WGS) entry which is preliminary data.</text>
</comment>
<evidence type="ECO:0000259" key="2">
    <source>
        <dbReference type="Pfam" id="PF03819"/>
    </source>
</evidence>
<evidence type="ECO:0000256" key="1">
    <source>
        <dbReference type="SAM" id="Coils"/>
    </source>
</evidence>
<dbReference type="Pfam" id="PF03819">
    <property type="entry name" value="MazG"/>
    <property type="match status" value="2"/>
</dbReference>
<dbReference type="PANTHER" id="PTHR30522">
    <property type="entry name" value="NUCLEOSIDE TRIPHOSPHATE PYROPHOSPHOHYDROLASE"/>
    <property type="match status" value="1"/>
</dbReference>
<dbReference type="Proteomes" id="UP001624684">
    <property type="component" value="Unassembled WGS sequence"/>
</dbReference>
<gene>
    <name evidence="3" type="primary">mazG</name>
    <name evidence="3" type="ORF">ACJHVH_06895</name>
</gene>
<feature type="coiled-coil region" evidence="1">
    <location>
        <begin position="162"/>
        <end position="189"/>
    </location>
</feature>
<keyword evidence="1" id="KW-0175">Coiled coil</keyword>
<dbReference type="InterPro" id="IPR004518">
    <property type="entry name" value="MazG-like_dom"/>
</dbReference>
<organism evidence="3 4">
    <name type="scientific">Moraxella oculi</name>
    <dbReference type="NCBI Taxonomy" id="2940516"/>
    <lineage>
        <taxon>Bacteria</taxon>
        <taxon>Pseudomonadati</taxon>
        <taxon>Pseudomonadota</taxon>
        <taxon>Gammaproteobacteria</taxon>
        <taxon>Moraxellales</taxon>
        <taxon>Moraxellaceae</taxon>
        <taxon>Moraxella</taxon>
    </lineage>
</organism>
<dbReference type="CDD" id="cd11528">
    <property type="entry name" value="NTP-PPase_MazG_Nterm"/>
    <property type="match status" value="1"/>
</dbReference>
<dbReference type="CDD" id="cd11529">
    <property type="entry name" value="NTP-PPase_MazG_Cterm"/>
    <property type="match status" value="1"/>
</dbReference>
<dbReference type="EMBL" id="JBJJXE010000010">
    <property type="protein sequence ID" value="MFL1732719.1"/>
    <property type="molecule type" value="Genomic_DNA"/>
</dbReference>
<dbReference type="Gene3D" id="1.10.287.1080">
    <property type="entry name" value="MazG-like"/>
    <property type="match status" value="2"/>
</dbReference>
<dbReference type="SUPFAM" id="SSF101386">
    <property type="entry name" value="all-alpha NTP pyrophosphatases"/>
    <property type="match status" value="2"/>
</dbReference>
<sequence>MTPTDQFSDLLQLMARLRKDCPWDAKQTNQSLQKYAIEEVFELIDAISMDDGGVMADEDIKGELGDVLLQVIFHAHLYEEQGRFGMSEVIHHLQQKLIRRHPHVFDKETVRTDEEVKRRWEEIKRIENKDKPKRLLSDVKPGTALNTAQNLQSAAATVGFDWQNLGGVLQKLTEELNELTAELPNDEFDCKADKLTAEQKAKVAGELGDVLFVLANVARHLGVDGEMALQATNAKFKRRFAFVEESLISIGKSFDDVDLAQMNHYWNQAKHALDH</sequence>
<dbReference type="InterPro" id="IPR048015">
    <property type="entry name" value="NTP-PPase_MazG-like_N"/>
</dbReference>
<keyword evidence="4" id="KW-1185">Reference proteome</keyword>
<evidence type="ECO:0000313" key="4">
    <source>
        <dbReference type="Proteomes" id="UP001624684"/>
    </source>
</evidence>
<dbReference type="GO" id="GO:0047429">
    <property type="term" value="F:nucleoside triphosphate diphosphatase activity"/>
    <property type="evidence" value="ECO:0007669"/>
    <property type="project" value="UniProtKB-EC"/>
</dbReference>
<reference evidence="3 4" key="1">
    <citation type="submission" date="2024-11" db="EMBL/GenBank/DDBJ databases">
        <title>First Report of Moraxella oculi in Brazil in an Infectious Bovine Keratoconjunctivitis Outbreak.</title>
        <authorList>
            <person name="Carvalho C.V."/>
            <person name="Domingues R."/>
            <person name="Coutinho C."/>
            <person name="Honorio N.T.B.S."/>
            <person name="Faza D.R.L.R."/>
            <person name="Carvalho W.A."/>
            <person name="Machado A.B.F."/>
            <person name="Martins M.F."/>
            <person name="Gaspar E.B."/>
        </authorList>
    </citation>
    <scope>NUCLEOTIDE SEQUENCE [LARGE SCALE GENOMIC DNA]</scope>
    <source>
        <strain evidence="3 4">2117LE</strain>
    </source>
</reference>
<proteinExistence type="predicted"/>
<dbReference type="EC" id="3.6.1.9" evidence="3"/>
<protein>
    <submittedName>
        <fullName evidence="3">Nucleoside triphosphate pyrophosphohydrolase</fullName>
        <ecNumber evidence="3">3.6.1.9</ecNumber>
    </submittedName>
</protein>